<dbReference type="Pfam" id="PF00394">
    <property type="entry name" value="Cu-oxidase"/>
    <property type="match status" value="1"/>
</dbReference>
<feature type="chain" id="PRO_5040165553" description="Laccase" evidence="6">
    <location>
        <begin position="21"/>
        <end position="627"/>
    </location>
</feature>
<keyword evidence="11" id="KW-1185">Reference proteome</keyword>
<dbReference type="InterPro" id="IPR011707">
    <property type="entry name" value="Cu-oxidase-like_N"/>
</dbReference>
<evidence type="ECO:0000256" key="1">
    <source>
        <dbReference type="ARBA" id="ARBA00010609"/>
    </source>
</evidence>
<keyword evidence="2" id="KW-0479">Metal-binding</keyword>
<dbReference type="InterPro" id="IPR045087">
    <property type="entry name" value="Cu-oxidase_fam"/>
</dbReference>
<reference evidence="10" key="1">
    <citation type="submission" date="2013-11" db="EMBL/GenBank/DDBJ databases">
        <title>Genome sequence of the fusiform rust pathogen reveals effectors for host alternation and coevolution with pine.</title>
        <authorList>
            <consortium name="DOE Joint Genome Institute"/>
            <person name="Smith K."/>
            <person name="Pendleton A."/>
            <person name="Kubisiak T."/>
            <person name="Anderson C."/>
            <person name="Salamov A."/>
            <person name="Aerts A."/>
            <person name="Riley R."/>
            <person name="Clum A."/>
            <person name="Lindquist E."/>
            <person name="Ence D."/>
            <person name="Campbell M."/>
            <person name="Kronenberg Z."/>
            <person name="Feau N."/>
            <person name="Dhillon B."/>
            <person name="Hamelin R."/>
            <person name="Burleigh J."/>
            <person name="Smith J."/>
            <person name="Yandell M."/>
            <person name="Nelson C."/>
            <person name="Grigoriev I."/>
            <person name="Davis J."/>
        </authorList>
    </citation>
    <scope>NUCLEOTIDE SEQUENCE</scope>
    <source>
        <strain evidence="10">G11</strain>
    </source>
</reference>
<dbReference type="EMBL" id="MU167298">
    <property type="protein sequence ID" value="KAG0144310.1"/>
    <property type="molecule type" value="Genomic_DNA"/>
</dbReference>
<dbReference type="PROSITE" id="PS00079">
    <property type="entry name" value="MULTICOPPER_OXIDASE1"/>
    <property type="match status" value="1"/>
</dbReference>
<dbReference type="InterPro" id="IPR011706">
    <property type="entry name" value="Cu-oxidase_C"/>
</dbReference>
<keyword evidence="3" id="KW-0560">Oxidoreductase</keyword>
<dbReference type="Gene3D" id="2.60.40.420">
    <property type="entry name" value="Cupredoxins - blue copper proteins"/>
    <property type="match status" value="3"/>
</dbReference>
<dbReference type="Pfam" id="PF07732">
    <property type="entry name" value="Cu-oxidase_3"/>
    <property type="match status" value="1"/>
</dbReference>
<evidence type="ECO:0000256" key="6">
    <source>
        <dbReference type="SAM" id="SignalP"/>
    </source>
</evidence>
<evidence type="ECO:0008006" key="12">
    <source>
        <dbReference type="Google" id="ProtNLM"/>
    </source>
</evidence>
<protein>
    <recommendedName>
        <fullName evidence="12">Laccase</fullName>
    </recommendedName>
</protein>
<dbReference type="GO" id="GO:0016491">
    <property type="term" value="F:oxidoreductase activity"/>
    <property type="evidence" value="ECO:0007669"/>
    <property type="project" value="UniProtKB-KW"/>
</dbReference>
<accession>A0A9P6TA67</accession>
<sequence>MEFRTPWIWIISLVIGFVVTSDDYGLESPAQAPHSEYLLNPNFEICSKPQTRKYTLVVHNTTASPDGFWREVLAINNQMPGPLIEANEGDRLEITVVNKLNSPLTMHWHGMYQNGTNWEDGPSGVTQCPIPAGETYTYKFSLDGQFGTYWYHAHYPTLRVEGVDGPLIIHSPRDPLKRKIDFDQEMVLMLTDWYHTPADQIVPQILSSTGYRGYPTAPSPNSALINGVGEWDCRFATTTQRCRQIGPPEFTVVAGSRVRYRLINAGAHAMFFFSADNHTLNVTEADATPVHGPNIHRVVFHNGQRYSVIVNIPMNEAGTSFYLRAKMDPDCWPWVTNDLQDTAYAIIRVVAPSTEKNQVQSKQRPTSQDWAERTNNQCMDLDPNSLVPIIPVRVPTTVLGTGSFMNALGFKANSLPSASPNPSSGMIGAENRPLNLPAHRVLPPLGTNTTSPGQTNNTQVPAPPPGTGFRFFINNITAVLKPQQPILHDLVRGGSGFVNSTNIASIVFPKLGYYDLYLVNTDAATNHPFHLHGPDMHIVAQGNGLPTPENLRNLTYRTENPLRRDTLMIQGGTFTVARINTDLPGVWFLHCHMDWHLESGLAGVLVVQPEKVKSFEIPERTRALCRR</sequence>
<dbReference type="InterPro" id="IPR033138">
    <property type="entry name" value="Cu_oxidase_CS"/>
</dbReference>
<evidence type="ECO:0000259" key="8">
    <source>
        <dbReference type="Pfam" id="PF07731"/>
    </source>
</evidence>
<dbReference type="AlphaFoldDB" id="A0A9P6TA67"/>
<feature type="signal peptide" evidence="6">
    <location>
        <begin position="1"/>
        <end position="20"/>
    </location>
</feature>
<evidence type="ECO:0000313" key="10">
    <source>
        <dbReference type="EMBL" id="KAG0144310.1"/>
    </source>
</evidence>
<feature type="domain" description="Plastocyanin-like" evidence="8">
    <location>
        <begin position="501"/>
        <end position="610"/>
    </location>
</feature>
<keyword evidence="5" id="KW-0325">Glycoprotein</keyword>
<dbReference type="PANTHER" id="PTHR11709:SF414">
    <property type="entry name" value="ADR239WP"/>
    <property type="match status" value="1"/>
</dbReference>
<dbReference type="CDD" id="cd13857">
    <property type="entry name" value="CuRO_1_Diphenol_Ox"/>
    <property type="match status" value="1"/>
</dbReference>
<dbReference type="PANTHER" id="PTHR11709">
    <property type="entry name" value="MULTI-COPPER OXIDASE"/>
    <property type="match status" value="1"/>
</dbReference>
<evidence type="ECO:0000259" key="7">
    <source>
        <dbReference type="Pfam" id="PF00394"/>
    </source>
</evidence>
<dbReference type="InterPro" id="IPR001117">
    <property type="entry name" value="Cu-oxidase_2nd"/>
</dbReference>
<evidence type="ECO:0000256" key="2">
    <source>
        <dbReference type="ARBA" id="ARBA00022723"/>
    </source>
</evidence>
<feature type="domain" description="Plastocyanin-like" evidence="7">
    <location>
        <begin position="185"/>
        <end position="327"/>
    </location>
</feature>
<organism evidence="10 11">
    <name type="scientific">Cronartium quercuum f. sp. fusiforme G11</name>
    <dbReference type="NCBI Taxonomy" id="708437"/>
    <lineage>
        <taxon>Eukaryota</taxon>
        <taxon>Fungi</taxon>
        <taxon>Dikarya</taxon>
        <taxon>Basidiomycota</taxon>
        <taxon>Pucciniomycotina</taxon>
        <taxon>Pucciniomycetes</taxon>
        <taxon>Pucciniales</taxon>
        <taxon>Coleosporiaceae</taxon>
        <taxon>Cronartium</taxon>
    </lineage>
</organism>
<proteinExistence type="inferred from homology"/>
<evidence type="ECO:0000256" key="5">
    <source>
        <dbReference type="ARBA" id="ARBA00023180"/>
    </source>
</evidence>
<evidence type="ECO:0000259" key="9">
    <source>
        <dbReference type="Pfam" id="PF07732"/>
    </source>
</evidence>
<name>A0A9P6TA67_9BASI</name>
<evidence type="ECO:0000256" key="4">
    <source>
        <dbReference type="ARBA" id="ARBA00023008"/>
    </source>
</evidence>
<evidence type="ECO:0000256" key="3">
    <source>
        <dbReference type="ARBA" id="ARBA00023002"/>
    </source>
</evidence>
<comment type="caution">
    <text evidence="10">The sequence shown here is derived from an EMBL/GenBank/DDBJ whole genome shotgun (WGS) entry which is preliminary data.</text>
</comment>
<dbReference type="PROSITE" id="PS00080">
    <property type="entry name" value="MULTICOPPER_OXIDASE2"/>
    <property type="match status" value="1"/>
</dbReference>
<dbReference type="InterPro" id="IPR002355">
    <property type="entry name" value="Cu_oxidase_Cu_BS"/>
</dbReference>
<feature type="domain" description="Plastocyanin-like" evidence="9">
    <location>
        <begin position="58"/>
        <end position="173"/>
    </location>
</feature>
<dbReference type="OrthoDB" id="2503026at2759"/>
<keyword evidence="4" id="KW-0186">Copper</keyword>
<dbReference type="CDD" id="cd13883">
    <property type="entry name" value="CuRO_2_Diphenol_Ox"/>
    <property type="match status" value="1"/>
</dbReference>
<comment type="similarity">
    <text evidence="1">Belongs to the multicopper oxidase family.</text>
</comment>
<evidence type="ECO:0000313" key="11">
    <source>
        <dbReference type="Proteomes" id="UP000886653"/>
    </source>
</evidence>
<dbReference type="Pfam" id="PF07731">
    <property type="entry name" value="Cu-oxidase_2"/>
    <property type="match status" value="1"/>
</dbReference>
<dbReference type="Proteomes" id="UP000886653">
    <property type="component" value="Unassembled WGS sequence"/>
</dbReference>
<keyword evidence="6" id="KW-0732">Signal</keyword>
<dbReference type="GO" id="GO:0005507">
    <property type="term" value="F:copper ion binding"/>
    <property type="evidence" value="ECO:0007669"/>
    <property type="project" value="InterPro"/>
</dbReference>
<dbReference type="SUPFAM" id="SSF49503">
    <property type="entry name" value="Cupredoxins"/>
    <property type="match status" value="3"/>
</dbReference>
<gene>
    <name evidence="10" type="ORF">CROQUDRAFT_660182</name>
</gene>
<dbReference type="InterPro" id="IPR008972">
    <property type="entry name" value="Cupredoxin"/>
</dbReference>